<reference evidence="1 2" key="1">
    <citation type="journal article" date="2018" name="BMC Genomics">
        <title>Comparative genome analyses reveal sequence features reflecting distinct modes of host-adaptation between dicot and monocot powdery mildew.</title>
        <authorList>
            <person name="Wu Y."/>
            <person name="Ma X."/>
            <person name="Pan Z."/>
            <person name="Kale S.D."/>
            <person name="Song Y."/>
            <person name="King H."/>
            <person name="Zhang Q."/>
            <person name="Presley C."/>
            <person name="Deng X."/>
            <person name="Wei C.I."/>
            <person name="Xiao S."/>
        </authorList>
    </citation>
    <scope>NUCLEOTIDE SEQUENCE [LARGE SCALE GENOMIC DNA]</scope>
    <source>
        <strain evidence="1">UMSG2</strain>
    </source>
</reference>
<evidence type="ECO:0000313" key="2">
    <source>
        <dbReference type="Proteomes" id="UP000286134"/>
    </source>
</evidence>
<gene>
    <name evidence="1" type="ORF">OnM2_102008</name>
</gene>
<keyword evidence="2" id="KW-1185">Reference proteome</keyword>
<sequence>MLVTTPESLTVITDTRNEDLPQTMTVIPIRSIGFLDVFSMDFSELVMQWLGKNEAHKNHPLATSAHLFDIRSCRVNKNGEKIQDFITRFNGAWKHPRTRSLIAKTSLAEALQVKTQIST</sequence>
<dbReference type="Proteomes" id="UP000286134">
    <property type="component" value="Unassembled WGS sequence"/>
</dbReference>
<proteinExistence type="predicted"/>
<accession>A0A420H8N1</accession>
<organism evidence="1 2">
    <name type="scientific">Erysiphe neolycopersici</name>
    <dbReference type="NCBI Taxonomy" id="212602"/>
    <lineage>
        <taxon>Eukaryota</taxon>
        <taxon>Fungi</taxon>
        <taxon>Dikarya</taxon>
        <taxon>Ascomycota</taxon>
        <taxon>Pezizomycotina</taxon>
        <taxon>Leotiomycetes</taxon>
        <taxon>Erysiphales</taxon>
        <taxon>Erysiphaceae</taxon>
        <taxon>Erysiphe</taxon>
    </lineage>
</organism>
<name>A0A420H8N1_9PEZI</name>
<comment type="caution">
    <text evidence="1">The sequence shown here is derived from an EMBL/GenBank/DDBJ whole genome shotgun (WGS) entry which is preliminary data.</text>
</comment>
<dbReference type="EMBL" id="MCFK01010256">
    <property type="protein sequence ID" value="RKF53771.1"/>
    <property type="molecule type" value="Genomic_DNA"/>
</dbReference>
<evidence type="ECO:0000313" key="1">
    <source>
        <dbReference type="EMBL" id="RKF53771.1"/>
    </source>
</evidence>
<dbReference type="AlphaFoldDB" id="A0A420H8N1"/>
<dbReference type="OrthoDB" id="2584995at2759"/>
<protein>
    <submittedName>
        <fullName evidence="1">Uncharacterized protein</fullName>
    </submittedName>
</protein>